<name>A0A1R3GXQ5_9ROSI</name>
<evidence type="ECO:0000313" key="1">
    <source>
        <dbReference type="EMBL" id="OMO62801.1"/>
    </source>
</evidence>
<comment type="caution">
    <text evidence="1">The sequence shown here is derived from an EMBL/GenBank/DDBJ whole genome shotgun (WGS) entry which is preliminary data.</text>
</comment>
<dbReference type="Proteomes" id="UP000187203">
    <property type="component" value="Unassembled WGS sequence"/>
</dbReference>
<proteinExistence type="predicted"/>
<accession>A0A1R3GXQ5</accession>
<sequence length="42" mass="4639">MLRWKFGPKRVKGHLNDTVLSWNKALVCKGATSSLESQSGAH</sequence>
<protein>
    <submittedName>
        <fullName evidence="1">Uncharacterized protein</fullName>
    </submittedName>
</protein>
<evidence type="ECO:0000313" key="2">
    <source>
        <dbReference type="Proteomes" id="UP000187203"/>
    </source>
</evidence>
<keyword evidence="2" id="KW-1185">Reference proteome</keyword>
<dbReference type="EMBL" id="AWUE01021281">
    <property type="protein sequence ID" value="OMO62801.1"/>
    <property type="molecule type" value="Genomic_DNA"/>
</dbReference>
<dbReference type="AlphaFoldDB" id="A0A1R3GXQ5"/>
<reference evidence="2" key="1">
    <citation type="submission" date="2013-09" db="EMBL/GenBank/DDBJ databases">
        <title>Corchorus olitorius genome sequencing.</title>
        <authorList>
            <person name="Alam M."/>
            <person name="Haque M.S."/>
            <person name="Islam M.S."/>
            <person name="Emdad E.M."/>
            <person name="Islam M.M."/>
            <person name="Ahmed B."/>
            <person name="Halim A."/>
            <person name="Hossen Q.M.M."/>
            <person name="Hossain M.Z."/>
            <person name="Ahmed R."/>
            <person name="Khan M.M."/>
            <person name="Islam R."/>
            <person name="Rashid M.M."/>
            <person name="Khan S.A."/>
            <person name="Rahman M.S."/>
            <person name="Alam M."/>
            <person name="Yahiya A.S."/>
            <person name="Khan M.S."/>
            <person name="Azam M.S."/>
            <person name="Haque T."/>
            <person name="Lashkar M.Z.H."/>
            <person name="Akhand A.I."/>
            <person name="Morshed G."/>
            <person name="Roy S."/>
            <person name="Uddin K.S."/>
            <person name="Rabeya T."/>
            <person name="Hossain A.S."/>
            <person name="Chowdhury A."/>
            <person name="Snigdha A.R."/>
            <person name="Mortoza M.S."/>
            <person name="Matin S.A."/>
            <person name="Hoque S.M.E."/>
            <person name="Islam M.K."/>
            <person name="Roy D.K."/>
            <person name="Haider R."/>
            <person name="Moosa M.M."/>
            <person name="Elias S.M."/>
            <person name="Hasan A.M."/>
            <person name="Jahan S."/>
            <person name="Shafiuddin M."/>
            <person name="Mahmood N."/>
            <person name="Shommy N.S."/>
        </authorList>
    </citation>
    <scope>NUCLEOTIDE SEQUENCE [LARGE SCALE GENOMIC DNA]</scope>
    <source>
        <strain evidence="2">cv. O-4</strain>
    </source>
</reference>
<organism evidence="1 2">
    <name type="scientific">Corchorus olitorius</name>
    <dbReference type="NCBI Taxonomy" id="93759"/>
    <lineage>
        <taxon>Eukaryota</taxon>
        <taxon>Viridiplantae</taxon>
        <taxon>Streptophyta</taxon>
        <taxon>Embryophyta</taxon>
        <taxon>Tracheophyta</taxon>
        <taxon>Spermatophyta</taxon>
        <taxon>Magnoliopsida</taxon>
        <taxon>eudicotyledons</taxon>
        <taxon>Gunneridae</taxon>
        <taxon>Pentapetalae</taxon>
        <taxon>rosids</taxon>
        <taxon>malvids</taxon>
        <taxon>Malvales</taxon>
        <taxon>Malvaceae</taxon>
        <taxon>Grewioideae</taxon>
        <taxon>Apeibeae</taxon>
        <taxon>Corchorus</taxon>
    </lineage>
</organism>
<gene>
    <name evidence="1" type="ORF">COLO4_32895</name>
</gene>